<dbReference type="GO" id="GO:0003677">
    <property type="term" value="F:DNA binding"/>
    <property type="evidence" value="ECO:0007669"/>
    <property type="project" value="UniProtKB-KW"/>
</dbReference>
<accession>A0AAQ3WZP0</accession>
<evidence type="ECO:0000259" key="3">
    <source>
        <dbReference type="Pfam" id="PF14372"/>
    </source>
</evidence>
<dbReference type="SUPFAM" id="SSF53098">
    <property type="entry name" value="Ribonuclease H-like"/>
    <property type="match status" value="1"/>
</dbReference>
<keyword evidence="5" id="KW-1185">Reference proteome</keyword>
<feature type="region of interest" description="Disordered" evidence="2">
    <location>
        <begin position="320"/>
        <end position="339"/>
    </location>
</feature>
<dbReference type="Pfam" id="PF14372">
    <property type="entry name" value="hAT-like_RNase-H"/>
    <property type="match status" value="1"/>
</dbReference>
<dbReference type="InterPro" id="IPR025525">
    <property type="entry name" value="hAT-like_transposase_RNase-H"/>
</dbReference>
<dbReference type="InterPro" id="IPR012337">
    <property type="entry name" value="RNaseH-like_sf"/>
</dbReference>
<sequence>MVIEDEIPFAFGEKSGFRMFMALACPQFNLLSRRTCTWDTVALYFEQKAKLKIFYSNIAKKSKVKRGRYWEAFAEIMIVTVDNASANDNGISYLRRQLNSLKTNIALGKYLHMRCAAHIVNLIVQDGLKEIVCCFGEGGHEGILDLDVCTQLNSTYDMLKAACAYEKVFSRYEEEDPYYTIELISDKGLGVSDEQDWDNAKKMTEFLGHFTDITKWVSASLSVTAHTFFHEIGEVNVLVNDWLNSTDVWHDIVENENESNKGKAKRKEKEKENMNLLIFVAVVLDTRYKLSKYTELKLWAALNKCLNGMFEEYRASYSSDRTSQKSDSPQPTQGPGSTRMMKFVVAKRMRLNNGSSSYNRSTRTKLDKYLAEEREDEIKTLSEFLLCHRNLYSFLLCH</sequence>
<feature type="compositionally biased region" description="Polar residues" evidence="2">
    <location>
        <begin position="320"/>
        <end position="336"/>
    </location>
</feature>
<feature type="domain" description="hAT-like transposase RNase-H fold" evidence="3">
    <location>
        <begin position="220"/>
        <end position="302"/>
    </location>
</feature>
<evidence type="ECO:0000256" key="1">
    <source>
        <dbReference type="ARBA" id="ARBA00023125"/>
    </source>
</evidence>
<dbReference type="PANTHER" id="PTHR46481:SF7">
    <property type="entry name" value="ZINC FINGER BED DOMAIN-CONTAINING PROTEIN RICESLEEPER 2-LIKE"/>
    <property type="match status" value="1"/>
</dbReference>
<evidence type="ECO:0000313" key="4">
    <source>
        <dbReference type="EMBL" id="WVZ79992.1"/>
    </source>
</evidence>
<proteinExistence type="predicted"/>
<evidence type="ECO:0000313" key="5">
    <source>
        <dbReference type="Proteomes" id="UP001341281"/>
    </source>
</evidence>
<protein>
    <recommendedName>
        <fullName evidence="3">hAT-like transposase RNase-H fold domain-containing protein</fullName>
    </recommendedName>
</protein>
<dbReference type="EMBL" id="CP144750">
    <property type="protein sequence ID" value="WVZ79992.1"/>
    <property type="molecule type" value="Genomic_DNA"/>
</dbReference>
<dbReference type="PANTHER" id="PTHR46481">
    <property type="entry name" value="ZINC FINGER BED DOMAIN-CONTAINING PROTEIN 4"/>
    <property type="match status" value="1"/>
</dbReference>
<organism evidence="4 5">
    <name type="scientific">Paspalum notatum var. saurae</name>
    <dbReference type="NCBI Taxonomy" id="547442"/>
    <lineage>
        <taxon>Eukaryota</taxon>
        <taxon>Viridiplantae</taxon>
        <taxon>Streptophyta</taxon>
        <taxon>Embryophyta</taxon>
        <taxon>Tracheophyta</taxon>
        <taxon>Spermatophyta</taxon>
        <taxon>Magnoliopsida</taxon>
        <taxon>Liliopsida</taxon>
        <taxon>Poales</taxon>
        <taxon>Poaceae</taxon>
        <taxon>PACMAD clade</taxon>
        <taxon>Panicoideae</taxon>
        <taxon>Andropogonodae</taxon>
        <taxon>Paspaleae</taxon>
        <taxon>Paspalinae</taxon>
        <taxon>Paspalum</taxon>
    </lineage>
</organism>
<reference evidence="4 5" key="1">
    <citation type="submission" date="2024-02" db="EMBL/GenBank/DDBJ databases">
        <title>High-quality chromosome-scale genome assembly of Pensacola bahiagrass (Paspalum notatum Flugge var. saurae).</title>
        <authorList>
            <person name="Vega J.M."/>
            <person name="Podio M."/>
            <person name="Orjuela J."/>
            <person name="Siena L.A."/>
            <person name="Pessino S.C."/>
            <person name="Combes M.C."/>
            <person name="Mariac C."/>
            <person name="Albertini E."/>
            <person name="Pupilli F."/>
            <person name="Ortiz J.P.A."/>
            <person name="Leblanc O."/>
        </authorList>
    </citation>
    <scope>NUCLEOTIDE SEQUENCE [LARGE SCALE GENOMIC DNA]</scope>
    <source>
        <strain evidence="4">R1</strain>
        <tissue evidence="4">Leaf</tissue>
    </source>
</reference>
<gene>
    <name evidence="4" type="ORF">U9M48_027510</name>
</gene>
<name>A0AAQ3WZP0_PASNO</name>
<dbReference type="Proteomes" id="UP001341281">
    <property type="component" value="Chromosome 06"/>
</dbReference>
<dbReference type="AlphaFoldDB" id="A0AAQ3WZP0"/>
<dbReference type="InterPro" id="IPR052035">
    <property type="entry name" value="ZnF_BED_domain_contain"/>
</dbReference>
<evidence type="ECO:0000256" key="2">
    <source>
        <dbReference type="SAM" id="MobiDB-lite"/>
    </source>
</evidence>
<keyword evidence="1" id="KW-0238">DNA-binding</keyword>